<keyword evidence="3 6" id="KW-0732">Signal</keyword>
<dbReference type="Pfam" id="PF14322">
    <property type="entry name" value="SusD-like_3"/>
    <property type="match status" value="1"/>
</dbReference>
<evidence type="ECO:0000256" key="4">
    <source>
        <dbReference type="ARBA" id="ARBA00023136"/>
    </source>
</evidence>
<protein>
    <submittedName>
        <fullName evidence="9">RagB/SusD family nutrient uptake outer membrane protein</fullName>
    </submittedName>
</protein>
<dbReference type="AlphaFoldDB" id="A0A7K0FP66"/>
<evidence type="ECO:0000256" key="2">
    <source>
        <dbReference type="ARBA" id="ARBA00006275"/>
    </source>
</evidence>
<name>A0A7K0FP66_9SPHI</name>
<dbReference type="GO" id="GO:0009279">
    <property type="term" value="C:cell outer membrane"/>
    <property type="evidence" value="ECO:0007669"/>
    <property type="project" value="UniProtKB-SubCell"/>
</dbReference>
<keyword evidence="10" id="KW-1185">Reference proteome</keyword>
<reference evidence="9 10" key="1">
    <citation type="submission" date="2019-11" db="EMBL/GenBank/DDBJ databases">
        <authorList>
            <person name="Cheng Q."/>
            <person name="Yang Z."/>
        </authorList>
    </citation>
    <scope>NUCLEOTIDE SEQUENCE [LARGE SCALE GENOMIC DNA]</scope>
    <source>
        <strain evidence="9 10">HX-22-1</strain>
    </source>
</reference>
<evidence type="ECO:0000256" key="5">
    <source>
        <dbReference type="ARBA" id="ARBA00023237"/>
    </source>
</evidence>
<proteinExistence type="inferred from homology"/>
<feature type="signal peptide" evidence="6">
    <location>
        <begin position="1"/>
        <end position="24"/>
    </location>
</feature>
<evidence type="ECO:0000259" key="7">
    <source>
        <dbReference type="Pfam" id="PF07980"/>
    </source>
</evidence>
<dbReference type="Proteomes" id="UP000462931">
    <property type="component" value="Unassembled WGS sequence"/>
</dbReference>
<evidence type="ECO:0000259" key="8">
    <source>
        <dbReference type="Pfam" id="PF14322"/>
    </source>
</evidence>
<dbReference type="InterPro" id="IPR011990">
    <property type="entry name" value="TPR-like_helical_dom_sf"/>
</dbReference>
<gene>
    <name evidence="9" type="ORF">GJJ64_10755</name>
</gene>
<dbReference type="InterPro" id="IPR012944">
    <property type="entry name" value="SusD_RagB_dom"/>
</dbReference>
<comment type="subcellular location">
    <subcellularLocation>
        <location evidence="1">Cell outer membrane</location>
    </subcellularLocation>
</comment>
<sequence>MKNIIKLLTGLGCLLAVVSSCKSALDRDPLTEYAYDNYWNEPSQASAALSGAYFRLQSTLNTEFVLYGEARADILAVPREDNVTNIALLGNRLSPDLGITDWSNFYRVIGQANLIIKNVKEMRERGVYVNQTAEYNRVLGQALGLRAYCYLLMTKVWGNVPLITEPILNNGDINSFKTPRTDSLKVYNQVATDLLQARDLLPASYTDAKRTRATLTKGGIDAILTDYYMWRNNVDSALIFSKNILDNTAQYRLAALYDPNIDYLSRPQVDIDNTEYAKMFIDGFSPESIFEIEYSFEEGTTSGLLALFAGGSGVAQFVANANFASKFSSTDLRTLTNFRSSVQIFKQFPKGTFDRTTQNDKNVILYRLADIILLRAEAFVTKGDRNAAWNLLKRIRERTFGPVATATNPNQYNNAVTGPTGSDEMARFMALSRSAAIDVILEERQKELCFEGKRWFDLVRTRRAISVMGPINGLTNPENILFPINLNIIRLNPSIEQNNFYK</sequence>
<accession>A0A7K0FP66</accession>
<dbReference type="PROSITE" id="PS51257">
    <property type="entry name" value="PROKAR_LIPOPROTEIN"/>
    <property type="match status" value="1"/>
</dbReference>
<dbReference type="SUPFAM" id="SSF48452">
    <property type="entry name" value="TPR-like"/>
    <property type="match status" value="1"/>
</dbReference>
<evidence type="ECO:0000256" key="1">
    <source>
        <dbReference type="ARBA" id="ARBA00004442"/>
    </source>
</evidence>
<evidence type="ECO:0000313" key="10">
    <source>
        <dbReference type="Proteomes" id="UP000462931"/>
    </source>
</evidence>
<comment type="caution">
    <text evidence="9">The sequence shown here is derived from an EMBL/GenBank/DDBJ whole genome shotgun (WGS) entry which is preliminary data.</text>
</comment>
<dbReference type="Gene3D" id="1.25.40.390">
    <property type="match status" value="1"/>
</dbReference>
<feature type="chain" id="PRO_5029699216" evidence="6">
    <location>
        <begin position="25"/>
        <end position="502"/>
    </location>
</feature>
<evidence type="ECO:0000313" key="9">
    <source>
        <dbReference type="EMBL" id="MRX47673.1"/>
    </source>
</evidence>
<dbReference type="InterPro" id="IPR033985">
    <property type="entry name" value="SusD-like_N"/>
</dbReference>
<dbReference type="EMBL" id="WKJI01000002">
    <property type="protein sequence ID" value="MRX47673.1"/>
    <property type="molecule type" value="Genomic_DNA"/>
</dbReference>
<keyword evidence="4" id="KW-0472">Membrane</keyword>
<dbReference type="CDD" id="cd08977">
    <property type="entry name" value="SusD"/>
    <property type="match status" value="1"/>
</dbReference>
<organism evidence="9 10">
    <name type="scientific">Pedobacter puniceum</name>
    <dbReference type="NCBI Taxonomy" id="2666136"/>
    <lineage>
        <taxon>Bacteria</taxon>
        <taxon>Pseudomonadati</taxon>
        <taxon>Bacteroidota</taxon>
        <taxon>Sphingobacteriia</taxon>
        <taxon>Sphingobacteriales</taxon>
        <taxon>Sphingobacteriaceae</taxon>
        <taxon>Pedobacter</taxon>
    </lineage>
</organism>
<dbReference type="RefSeq" id="WP_154287775.1">
    <property type="nucleotide sequence ID" value="NZ_WKJI01000002.1"/>
</dbReference>
<evidence type="ECO:0000256" key="6">
    <source>
        <dbReference type="SAM" id="SignalP"/>
    </source>
</evidence>
<feature type="domain" description="SusD-like N-terminal" evidence="8">
    <location>
        <begin position="99"/>
        <end position="214"/>
    </location>
</feature>
<comment type="similarity">
    <text evidence="2">Belongs to the SusD family.</text>
</comment>
<evidence type="ECO:0000256" key="3">
    <source>
        <dbReference type="ARBA" id="ARBA00022729"/>
    </source>
</evidence>
<keyword evidence="5" id="KW-0998">Cell outer membrane</keyword>
<feature type="domain" description="RagB/SusD" evidence="7">
    <location>
        <begin position="348"/>
        <end position="465"/>
    </location>
</feature>
<dbReference type="Pfam" id="PF07980">
    <property type="entry name" value="SusD_RagB"/>
    <property type="match status" value="1"/>
</dbReference>